<dbReference type="Pfam" id="PF05380">
    <property type="entry name" value="Peptidase_A17"/>
    <property type="match status" value="1"/>
</dbReference>
<protein>
    <submittedName>
        <fullName evidence="1">Uncharacterized protein</fullName>
    </submittedName>
</protein>
<evidence type="ECO:0000313" key="2">
    <source>
        <dbReference type="Proteomes" id="UP000225706"/>
    </source>
</evidence>
<dbReference type="Proteomes" id="UP000225706">
    <property type="component" value="Unassembled WGS sequence"/>
</dbReference>
<dbReference type="OrthoDB" id="5986532at2759"/>
<comment type="caution">
    <text evidence="1">The sequence shown here is derived from an EMBL/GenBank/DDBJ whole genome shotgun (WGS) entry which is preliminary data.</text>
</comment>
<proteinExistence type="predicted"/>
<keyword evidence="2" id="KW-1185">Reference proteome</keyword>
<evidence type="ECO:0000313" key="1">
    <source>
        <dbReference type="EMBL" id="PFX14081.1"/>
    </source>
</evidence>
<dbReference type="EMBL" id="LSMT01000843">
    <property type="protein sequence ID" value="PFX14081.1"/>
    <property type="molecule type" value="Genomic_DNA"/>
</dbReference>
<reference evidence="2" key="1">
    <citation type="journal article" date="2017" name="bioRxiv">
        <title>Comparative analysis of the genomes of Stylophora pistillata and Acropora digitifera provides evidence for extensive differences between species of corals.</title>
        <authorList>
            <person name="Voolstra C.R."/>
            <person name="Li Y."/>
            <person name="Liew Y.J."/>
            <person name="Baumgarten S."/>
            <person name="Zoccola D."/>
            <person name="Flot J.-F."/>
            <person name="Tambutte S."/>
            <person name="Allemand D."/>
            <person name="Aranda M."/>
        </authorList>
    </citation>
    <scope>NUCLEOTIDE SEQUENCE [LARGE SCALE GENOMIC DNA]</scope>
</reference>
<dbReference type="InterPro" id="IPR008042">
    <property type="entry name" value="Retrotrans_Pao"/>
</dbReference>
<name>A0A2B4R8W2_STYPI</name>
<dbReference type="AlphaFoldDB" id="A0A2B4R8W2"/>
<sequence>MLELHQHRNVLQQQQKKVMEMLVTQQRKSSLPHPKVPMFDGEPMGYSLFITAFENIIESKTSSSSERLYYLEQFTSADVKELFKSIQYLSPDNGNLKARRLKKKFGDHFRIVAAYENIALSWPELMKGPDLTNSPLGVLIRFRQRIAFMADIEAMFHQVKVPDCDRSFLRFLWWPDGDLSRALAEYQMIVHLFGAVSSPVCAKFALRKTADYNEQHFSCNVINTVRRNFYVNDCLKFLPSVTVAIAHVYELCSLLPRGFRLKKWVGSSRDVLESIPMQERGQEIKKLELRKDELLNERALGFQWRIENGTFGCNVNLEHKPPTRRGIFSIVSSVFDPFGFLGPFVLIGKEILQDLCRIKLGWDDKVPTEYREQWQRWLSDVLKLSHFVIVASNQPTLRRLCPVRFTPSPTPPKLAADQCHIYDWSHLSKSRFLA</sequence>
<dbReference type="PANTHER" id="PTHR47331">
    <property type="entry name" value="PHD-TYPE DOMAIN-CONTAINING PROTEIN"/>
    <property type="match status" value="1"/>
</dbReference>
<gene>
    <name evidence="1" type="ORF">AWC38_SpisGene21795</name>
</gene>
<organism evidence="1 2">
    <name type="scientific">Stylophora pistillata</name>
    <name type="common">Smooth cauliflower coral</name>
    <dbReference type="NCBI Taxonomy" id="50429"/>
    <lineage>
        <taxon>Eukaryota</taxon>
        <taxon>Metazoa</taxon>
        <taxon>Cnidaria</taxon>
        <taxon>Anthozoa</taxon>
        <taxon>Hexacorallia</taxon>
        <taxon>Scleractinia</taxon>
        <taxon>Astrocoeniina</taxon>
        <taxon>Pocilloporidae</taxon>
        <taxon>Stylophora</taxon>
    </lineage>
</organism>
<dbReference type="STRING" id="50429.A0A2B4R8W2"/>
<accession>A0A2B4R8W2</accession>